<keyword evidence="4" id="KW-0804">Transcription</keyword>
<keyword evidence="2" id="KW-0678">Repressor</keyword>
<accession>A0A9P6X851</accession>
<reference evidence="7" key="1">
    <citation type="journal article" date="2020" name="Microb. Genom.">
        <title>Genetic diversity of clinical and environmental Mucorales isolates obtained from an investigation of mucormycosis cases among solid organ transplant recipients.</title>
        <authorList>
            <person name="Nguyen M.H."/>
            <person name="Kaul D."/>
            <person name="Muto C."/>
            <person name="Cheng S.J."/>
            <person name="Richter R.A."/>
            <person name="Bruno V.M."/>
            <person name="Liu G."/>
            <person name="Beyhan S."/>
            <person name="Sundermann A.J."/>
            <person name="Mounaud S."/>
            <person name="Pasculle A.W."/>
            <person name="Nierman W.C."/>
            <person name="Driscoll E."/>
            <person name="Cumbie R."/>
            <person name="Clancy C.J."/>
            <person name="Dupont C.L."/>
        </authorList>
    </citation>
    <scope>NUCLEOTIDE SEQUENCE</scope>
    <source>
        <strain evidence="7">GL11</strain>
    </source>
</reference>
<evidence type="ECO:0000256" key="2">
    <source>
        <dbReference type="ARBA" id="ARBA00022491"/>
    </source>
</evidence>
<dbReference type="GO" id="GO:0005654">
    <property type="term" value="C:nucleoplasm"/>
    <property type="evidence" value="ECO:0007669"/>
    <property type="project" value="UniProtKB-ARBA"/>
</dbReference>
<feature type="region of interest" description="Disordered" evidence="6">
    <location>
        <begin position="296"/>
        <end position="319"/>
    </location>
</feature>
<dbReference type="Proteomes" id="UP000716291">
    <property type="component" value="Unassembled WGS sequence"/>
</dbReference>
<dbReference type="SMART" id="SM01401">
    <property type="entry name" value="Sds3"/>
    <property type="match status" value="1"/>
</dbReference>
<comment type="subcellular location">
    <subcellularLocation>
        <location evidence="1">Nucleus</location>
    </subcellularLocation>
</comment>
<name>A0A9P6X851_RHIOR</name>
<organism evidence="7 8">
    <name type="scientific">Rhizopus oryzae</name>
    <name type="common">Mucormycosis agent</name>
    <name type="synonym">Rhizopus arrhizus var. delemar</name>
    <dbReference type="NCBI Taxonomy" id="64495"/>
    <lineage>
        <taxon>Eukaryota</taxon>
        <taxon>Fungi</taxon>
        <taxon>Fungi incertae sedis</taxon>
        <taxon>Mucoromycota</taxon>
        <taxon>Mucoromycotina</taxon>
        <taxon>Mucoromycetes</taxon>
        <taxon>Mucorales</taxon>
        <taxon>Mucorineae</taxon>
        <taxon>Rhizopodaceae</taxon>
        <taxon>Rhizopus</taxon>
    </lineage>
</organism>
<keyword evidence="5" id="KW-0539">Nucleus</keyword>
<feature type="compositionally biased region" description="Pro residues" evidence="6">
    <location>
        <begin position="106"/>
        <end position="124"/>
    </location>
</feature>
<evidence type="ECO:0000313" key="7">
    <source>
        <dbReference type="EMBL" id="KAG1307145.1"/>
    </source>
</evidence>
<dbReference type="InterPro" id="IPR013907">
    <property type="entry name" value="Sds3"/>
</dbReference>
<gene>
    <name evidence="7" type="ORF">G6F64_007047</name>
</gene>
<evidence type="ECO:0000256" key="5">
    <source>
        <dbReference type="ARBA" id="ARBA00023242"/>
    </source>
</evidence>
<sequence>MLPQFGFIVAQAGADSQPSSNNQYPYYARPPFVYTPQQQNGYYEDQFYRPLQPLPPPILQHSTWHGGSNYRPFIQPPPPPPPHTQPAPPPVSTPTFSQPLPQLQHPQPPPPPVQSSPQPQPQPKQKPSTYEIKDDERIHDFEPHWRESNELSEHKILRRIREFNDLILWMDNEFWEQCDDVYREKLQSLQDEIKTIQQGTHSAFKETMADIELKREQTIEYAEHFKDYELSLAKHQFDIEMSIAEDEYKSEKHNLHDVVLQAIEERRKLIKEDKEDVDIDDMFNDVHTRLANSKRNLRKRTHPFDRHLSASPSRQERRRQNRIQTLYNIHAAPSSLEQEGLEEDFLNMKGVSTSIRKQGGHVHSSVINQSRR</sequence>
<evidence type="ECO:0000256" key="6">
    <source>
        <dbReference type="SAM" id="MobiDB-lite"/>
    </source>
</evidence>
<keyword evidence="3" id="KW-0805">Transcription regulation</keyword>
<evidence type="ECO:0000256" key="1">
    <source>
        <dbReference type="ARBA" id="ARBA00004123"/>
    </source>
</evidence>
<dbReference type="PANTHER" id="PTHR21964">
    <property type="entry name" value="BREAST CANCER METASTASIS-SUPPRESSOR 1"/>
    <property type="match status" value="1"/>
</dbReference>
<dbReference type="EMBL" id="JAANQT010000999">
    <property type="protein sequence ID" value="KAG1307145.1"/>
    <property type="molecule type" value="Genomic_DNA"/>
</dbReference>
<evidence type="ECO:0000256" key="4">
    <source>
        <dbReference type="ARBA" id="ARBA00023163"/>
    </source>
</evidence>
<comment type="caution">
    <text evidence="7">The sequence shown here is derived from an EMBL/GenBank/DDBJ whole genome shotgun (WGS) entry which is preliminary data.</text>
</comment>
<dbReference type="GO" id="GO:0010468">
    <property type="term" value="P:regulation of gene expression"/>
    <property type="evidence" value="ECO:0007669"/>
    <property type="project" value="UniProtKB-ARBA"/>
</dbReference>
<dbReference type="Pfam" id="PF08598">
    <property type="entry name" value="Sds3"/>
    <property type="match status" value="1"/>
</dbReference>
<dbReference type="AlphaFoldDB" id="A0A9P6X851"/>
<feature type="compositionally biased region" description="Low complexity" evidence="6">
    <location>
        <begin position="93"/>
        <end position="105"/>
    </location>
</feature>
<feature type="region of interest" description="Disordered" evidence="6">
    <location>
        <begin position="12"/>
        <end position="31"/>
    </location>
</feature>
<keyword evidence="8" id="KW-1185">Reference proteome</keyword>
<feature type="compositionally biased region" description="Pro residues" evidence="6">
    <location>
        <begin position="74"/>
        <end position="92"/>
    </location>
</feature>
<feature type="compositionally biased region" description="Polar residues" evidence="6">
    <location>
        <begin position="14"/>
        <end position="24"/>
    </location>
</feature>
<proteinExistence type="predicted"/>
<evidence type="ECO:0000313" key="8">
    <source>
        <dbReference type="Proteomes" id="UP000716291"/>
    </source>
</evidence>
<evidence type="ECO:0000256" key="3">
    <source>
        <dbReference type="ARBA" id="ARBA00023015"/>
    </source>
</evidence>
<feature type="region of interest" description="Disordered" evidence="6">
    <location>
        <begin position="58"/>
        <end position="133"/>
    </location>
</feature>
<protein>
    <submittedName>
        <fullName evidence="7">Uncharacterized protein</fullName>
    </submittedName>
</protein>